<dbReference type="AlphaFoldDB" id="A0AAW1VKJ3"/>
<proteinExistence type="predicted"/>
<organism evidence="1 2">
    <name type="scientific">Rubus argutus</name>
    <name type="common">Southern blackberry</name>
    <dbReference type="NCBI Taxonomy" id="59490"/>
    <lineage>
        <taxon>Eukaryota</taxon>
        <taxon>Viridiplantae</taxon>
        <taxon>Streptophyta</taxon>
        <taxon>Embryophyta</taxon>
        <taxon>Tracheophyta</taxon>
        <taxon>Spermatophyta</taxon>
        <taxon>Magnoliopsida</taxon>
        <taxon>eudicotyledons</taxon>
        <taxon>Gunneridae</taxon>
        <taxon>Pentapetalae</taxon>
        <taxon>rosids</taxon>
        <taxon>fabids</taxon>
        <taxon>Rosales</taxon>
        <taxon>Rosaceae</taxon>
        <taxon>Rosoideae</taxon>
        <taxon>Rosoideae incertae sedis</taxon>
        <taxon>Rubus</taxon>
    </lineage>
</organism>
<evidence type="ECO:0000313" key="1">
    <source>
        <dbReference type="EMBL" id="KAK9901486.1"/>
    </source>
</evidence>
<sequence length="305" mass="34459">MAPLSSITCPPLGLINFFLIKRPALSQLHHWFVCQFIEHPRTPAVAWISLLPFLLGILHMSTLGLSNFILIRQPALSQLHIIVRLTKHFLLSEANRALFCSEANRTLFHSEANQVFFRSEANRVLFLSEANRTLFHSEANQVLFHSEANRALFLSEANRTLFLSEANQVLFRSEANGTILLSEANQTLFRSEANQTLFPDRDTLITTSTQTRQLVPSSFVYVELDFEPPLALPFKNGALVISLVKKHKGRLVGSKNKSKVENVQPKKIKVFFNGSKLRNKWSPRVMNNKITDIVSIGIPGNTPFV</sequence>
<keyword evidence="2" id="KW-1185">Reference proteome</keyword>
<dbReference type="EMBL" id="JBEDUW010000302">
    <property type="protein sequence ID" value="KAK9901486.1"/>
    <property type="molecule type" value="Genomic_DNA"/>
</dbReference>
<evidence type="ECO:0000313" key="2">
    <source>
        <dbReference type="Proteomes" id="UP001457282"/>
    </source>
</evidence>
<dbReference type="Proteomes" id="UP001457282">
    <property type="component" value="Unassembled WGS sequence"/>
</dbReference>
<reference evidence="1 2" key="1">
    <citation type="journal article" date="2023" name="G3 (Bethesda)">
        <title>A chromosome-length genome assembly and annotation of blackberry (Rubus argutus, cv. 'Hillquist').</title>
        <authorList>
            <person name="Bruna T."/>
            <person name="Aryal R."/>
            <person name="Dudchenko O."/>
            <person name="Sargent D.J."/>
            <person name="Mead D."/>
            <person name="Buti M."/>
            <person name="Cavallini A."/>
            <person name="Hytonen T."/>
            <person name="Andres J."/>
            <person name="Pham M."/>
            <person name="Weisz D."/>
            <person name="Mascagni F."/>
            <person name="Usai G."/>
            <person name="Natali L."/>
            <person name="Bassil N."/>
            <person name="Fernandez G.E."/>
            <person name="Lomsadze A."/>
            <person name="Armour M."/>
            <person name="Olukolu B."/>
            <person name="Poorten T."/>
            <person name="Britton C."/>
            <person name="Davik J."/>
            <person name="Ashrafi H."/>
            <person name="Aiden E.L."/>
            <person name="Borodovsky M."/>
            <person name="Worthington M."/>
        </authorList>
    </citation>
    <scope>NUCLEOTIDE SEQUENCE [LARGE SCALE GENOMIC DNA]</scope>
    <source>
        <strain evidence="1">PI 553951</strain>
    </source>
</reference>
<gene>
    <name evidence="1" type="ORF">M0R45_002080</name>
</gene>
<protein>
    <submittedName>
        <fullName evidence="1">Uncharacterized protein</fullName>
    </submittedName>
</protein>
<accession>A0AAW1VKJ3</accession>
<name>A0AAW1VKJ3_RUBAR</name>
<comment type="caution">
    <text evidence="1">The sequence shown here is derived from an EMBL/GenBank/DDBJ whole genome shotgun (WGS) entry which is preliminary data.</text>
</comment>